<evidence type="ECO:0000313" key="1">
    <source>
        <dbReference type="EMBL" id="AKU99282.1"/>
    </source>
</evidence>
<proteinExistence type="predicted"/>
<evidence type="ECO:0000313" key="2">
    <source>
        <dbReference type="Proteomes" id="UP000064967"/>
    </source>
</evidence>
<dbReference type="STRING" id="1391654.AKJ09_05946"/>
<dbReference type="OrthoDB" id="5512121at2"/>
<keyword evidence="2" id="KW-1185">Reference proteome</keyword>
<dbReference type="Proteomes" id="UP000064967">
    <property type="component" value="Chromosome"/>
</dbReference>
<organism evidence="1 2">
    <name type="scientific">Labilithrix luteola</name>
    <dbReference type="NCBI Taxonomy" id="1391654"/>
    <lineage>
        <taxon>Bacteria</taxon>
        <taxon>Pseudomonadati</taxon>
        <taxon>Myxococcota</taxon>
        <taxon>Polyangia</taxon>
        <taxon>Polyangiales</taxon>
        <taxon>Labilitrichaceae</taxon>
        <taxon>Labilithrix</taxon>
    </lineage>
</organism>
<dbReference type="RefSeq" id="WP_146650675.1">
    <property type="nucleotide sequence ID" value="NZ_CP012333.1"/>
</dbReference>
<dbReference type="AlphaFoldDB" id="A0A0K1Q0M5"/>
<protein>
    <submittedName>
        <fullName evidence="1">Uncharacterized protein</fullName>
    </submittedName>
</protein>
<gene>
    <name evidence="1" type="ORF">AKJ09_05946</name>
</gene>
<dbReference type="KEGG" id="llu:AKJ09_05946"/>
<accession>A0A0K1Q0M5</accession>
<sequence length="104" mass="11505">MTPEDIHRRWAPDDGPWSPWVKPVLFAALRLHDGMEAPARVVELPRSFASLERDVLGPLLEARVSTPEHPYREKAVARDTAVVVDLPGERGAEVGVAFAISRIS</sequence>
<name>A0A0K1Q0M5_9BACT</name>
<reference evidence="1 2" key="1">
    <citation type="submission" date="2015-08" db="EMBL/GenBank/DDBJ databases">
        <authorList>
            <person name="Babu N.S."/>
            <person name="Beckwith C.J."/>
            <person name="Beseler K.G."/>
            <person name="Brison A."/>
            <person name="Carone J.V."/>
            <person name="Caskin T.P."/>
            <person name="Diamond M."/>
            <person name="Durham M.E."/>
            <person name="Foxe J.M."/>
            <person name="Go M."/>
            <person name="Henderson B.A."/>
            <person name="Jones I.B."/>
            <person name="McGettigan J.A."/>
            <person name="Micheletti S.J."/>
            <person name="Nasrallah M.E."/>
            <person name="Ortiz D."/>
            <person name="Piller C.R."/>
            <person name="Privatt S.R."/>
            <person name="Schneider S.L."/>
            <person name="Sharp S."/>
            <person name="Smith T.C."/>
            <person name="Stanton J.D."/>
            <person name="Ullery H.E."/>
            <person name="Wilson R.J."/>
            <person name="Serrano M.G."/>
            <person name="Buck G."/>
            <person name="Lee V."/>
            <person name="Wang Y."/>
            <person name="Carvalho R."/>
            <person name="Voegtly L."/>
            <person name="Shi R."/>
            <person name="Duckworth R."/>
            <person name="Johnson A."/>
            <person name="Loviza R."/>
            <person name="Walstead R."/>
            <person name="Shah Z."/>
            <person name="Kiflezghi M."/>
            <person name="Wade K."/>
            <person name="Ball S.L."/>
            <person name="Bradley K.W."/>
            <person name="Asai D.J."/>
            <person name="Bowman C.A."/>
            <person name="Russell D.A."/>
            <person name="Pope W.H."/>
            <person name="Jacobs-Sera D."/>
            <person name="Hendrix R.W."/>
            <person name="Hatfull G.F."/>
        </authorList>
    </citation>
    <scope>NUCLEOTIDE SEQUENCE [LARGE SCALE GENOMIC DNA]</scope>
    <source>
        <strain evidence="1 2">DSM 27648</strain>
    </source>
</reference>
<dbReference type="EMBL" id="CP012333">
    <property type="protein sequence ID" value="AKU99282.1"/>
    <property type="molecule type" value="Genomic_DNA"/>
</dbReference>